<dbReference type="InterPro" id="IPR017969">
    <property type="entry name" value="Heavy-metal-associated_CS"/>
</dbReference>
<dbReference type="EMBL" id="JRFA01000009">
    <property type="protein sequence ID" value="KGN75062.1"/>
    <property type="molecule type" value="Genomic_DNA"/>
</dbReference>
<dbReference type="STRING" id="28115.HQ47_03930"/>
<dbReference type="GO" id="GO:0046872">
    <property type="term" value="F:metal ion binding"/>
    <property type="evidence" value="ECO:0007669"/>
    <property type="project" value="UniProtKB-KW"/>
</dbReference>
<dbReference type="FunFam" id="3.30.70.100:FF:000001">
    <property type="entry name" value="ATPase copper transporting beta"/>
    <property type="match status" value="1"/>
</dbReference>
<reference evidence="3 4" key="1">
    <citation type="submission" date="2014-09" db="EMBL/GenBank/DDBJ databases">
        <title>Draft Genome Sequence of Porphyromonas macacae COT-192_OH2859.</title>
        <authorList>
            <person name="Wallis C."/>
            <person name="Deusch O."/>
            <person name="O'Flynn C."/>
            <person name="Davis I."/>
            <person name="Horsfall A."/>
            <person name="Kirkwood N."/>
            <person name="Harris S."/>
            <person name="Eisen J.A."/>
            <person name="Coil D.A."/>
            <person name="Darling A.E."/>
            <person name="Jospin G."/>
            <person name="Alexiev A."/>
        </authorList>
    </citation>
    <scope>NUCLEOTIDE SEQUENCE [LARGE SCALE GENOMIC DNA]</scope>
    <source>
        <strain evidence="4">COT-192 OH2859</strain>
    </source>
</reference>
<dbReference type="Gene3D" id="3.30.70.100">
    <property type="match status" value="1"/>
</dbReference>
<evidence type="ECO:0000313" key="3">
    <source>
        <dbReference type="EMBL" id="KGN75062.1"/>
    </source>
</evidence>
<dbReference type="InterPro" id="IPR006121">
    <property type="entry name" value="HMA_dom"/>
</dbReference>
<proteinExistence type="predicted"/>
<dbReference type="CDD" id="cd00371">
    <property type="entry name" value="HMA"/>
    <property type="match status" value="1"/>
</dbReference>
<dbReference type="AlphaFoldDB" id="A0A0A2EBN6"/>
<gene>
    <name evidence="3" type="ORF">HQ47_03930</name>
</gene>
<feature type="domain" description="HMA" evidence="2">
    <location>
        <begin position="2"/>
        <end position="68"/>
    </location>
</feature>
<accession>A0A0A2EBN6</accession>
<comment type="caution">
    <text evidence="3">The sequence shown here is derived from an EMBL/GenBank/DDBJ whole genome shotgun (WGS) entry which is preliminary data.</text>
</comment>
<organism evidence="3 4">
    <name type="scientific">Porphyromonas macacae</name>
    <dbReference type="NCBI Taxonomy" id="28115"/>
    <lineage>
        <taxon>Bacteria</taxon>
        <taxon>Pseudomonadati</taxon>
        <taxon>Bacteroidota</taxon>
        <taxon>Bacteroidia</taxon>
        <taxon>Bacteroidales</taxon>
        <taxon>Porphyromonadaceae</taxon>
        <taxon>Porphyromonas</taxon>
    </lineage>
</organism>
<name>A0A0A2EBN6_9PORP</name>
<evidence type="ECO:0000313" key="4">
    <source>
        <dbReference type="Proteomes" id="UP000030103"/>
    </source>
</evidence>
<dbReference type="SUPFAM" id="SSF55008">
    <property type="entry name" value="HMA, heavy metal-associated domain"/>
    <property type="match status" value="1"/>
</dbReference>
<protein>
    <recommendedName>
        <fullName evidence="2">HMA domain-containing protein</fullName>
    </recommendedName>
</protein>
<keyword evidence="4" id="KW-1185">Reference proteome</keyword>
<dbReference type="PANTHER" id="PTHR46594:SF4">
    <property type="entry name" value="P-TYPE CATION-TRANSPORTING ATPASE"/>
    <property type="match status" value="1"/>
</dbReference>
<evidence type="ECO:0000259" key="2">
    <source>
        <dbReference type="PROSITE" id="PS50846"/>
    </source>
</evidence>
<dbReference type="InterPro" id="IPR036163">
    <property type="entry name" value="HMA_dom_sf"/>
</dbReference>
<dbReference type="PROSITE" id="PS01047">
    <property type="entry name" value="HMA_1"/>
    <property type="match status" value="1"/>
</dbReference>
<dbReference type="PROSITE" id="PS50846">
    <property type="entry name" value="HMA_2"/>
    <property type="match status" value="1"/>
</dbReference>
<dbReference type="eggNOG" id="COG2608">
    <property type="taxonomic scope" value="Bacteria"/>
</dbReference>
<evidence type="ECO:0000256" key="1">
    <source>
        <dbReference type="ARBA" id="ARBA00022723"/>
    </source>
</evidence>
<sequence length="69" mass="7465">MEQKEFTVKGMMCEGCSGAVERVVSSLSGVQKARVILKEALLIVDYNPQTVSPESIARAVSDAGYEMIL</sequence>
<dbReference type="OrthoDB" id="9813965at2"/>
<dbReference type="Pfam" id="PF00403">
    <property type="entry name" value="HMA"/>
    <property type="match status" value="1"/>
</dbReference>
<dbReference type="PANTHER" id="PTHR46594">
    <property type="entry name" value="P-TYPE CATION-TRANSPORTING ATPASE"/>
    <property type="match status" value="1"/>
</dbReference>
<keyword evidence="1" id="KW-0479">Metal-binding</keyword>
<dbReference type="RefSeq" id="WP_036873406.1">
    <property type="nucleotide sequence ID" value="NZ_JBGYTE010000049.1"/>
</dbReference>
<dbReference type="Proteomes" id="UP000030103">
    <property type="component" value="Unassembled WGS sequence"/>
</dbReference>